<keyword evidence="1" id="KW-0472">Membrane</keyword>
<keyword evidence="1" id="KW-1133">Transmembrane helix</keyword>
<dbReference type="RefSeq" id="WP_036275526.1">
    <property type="nucleotide sequence ID" value="NZ_CP014476.1"/>
</dbReference>
<evidence type="ECO:0000313" key="3">
    <source>
        <dbReference type="EMBL" id="AMK74988.1"/>
    </source>
</evidence>
<feature type="transmembrane region" description="Helical" evidence="1">
    <location>
        <begin position="72"/>
        <end position="95"/>
    </location>
</feature>
<evidence type="ECO:0000313" key="4">
    <source>
        <dbReference type="Proteomes" id="UP000030512"/>
    </source>
</evidence>
<dbReference type="EMBL" id="CP014476">
    <property type="protein sequence ID" value="AMK74988.1"/>
    <property type="molecule type" value="Genomic_DNA"/>
</dbReference>
<name>A0A140E3L4_9GAMM</name>
<reference evidence="3 4" key="1">
    <citation type="journal article" date="2015" name="Environ. Microbiol.">
        <title>Methane oxidation coupled to nitrate reduction under hypoxia by the Gammaproteobacterium Methylomonas denitrificans, sp. nov. type strain FJG1.</title>
        <authorList>
            <person name="Kits K.D."/>
            <person name="Klotz M.G."/>
            <person name="Stein L.Y."/>
        </authorList>
    </citation>
    <scope>NUCLEOTIDE SEQUENCE [LARGE SCALE GENOMIC DNA]</scope>
    <source>
        <strain evidence="3 4">FJG1</strain>
    </source>
</reference>
<accession>A0A140E3L4</accession>
<dbReference type="KEGG" id="mdn:JT25_000545"/>
<proteinExistence type="predicted"/>
<gene>
    <name evidence="3" type="ORF">JT25_000545</name>
</gene>
<feature type="domain" description="DUF6644" evidence="2">
    <location>
        <begin position="16"/>
        <end position="156"/>
    </location>
</feature>
<dbReference type="STRING" id="1538553.JT25_000545"/>
<dbReference type="AlphaFoldDB" id="A0A140E3L4"/>
<dbReference type="OrthoDB" id="8538683at2"/>
<sequence>MSVLELFKALQSSAFGRFVGGLDHLFCAVLELGHIAGMILLLASVLLTSLNLLGLGLRSVPLTEIQRSTRKLFWTGLTLLVVSGLLIFIPAATSYYSNDFFWAKFILLGLALLVYFTLYRWVAARDSNQIWLAKATGGLALSLWLGVAFAGRFIGFFA</sequence>
<feature type="transmembrane region" description="Helical" evidence="1">
    <location>
        <begin position="35"/>
        <end position="60"/>
    </location>
</feature>
<feature type="transmembrane region" description="Helical" evidence="1">
    <location>
        <begin position="131"/>
        <end position="154"/>
    </location>
</feature>
<keyword evidence="4" id="KW-1185">Reference proteome</keyword>
<evidence type="ECO:0000256" key="1">
    <source>
        <dbReference type="SAM" id="Phobius"/>
    </source>
</evidence>
<organism evidence="3 4">
    <name type="scientific">Methylomonas denitrificans</name>
    <dbReference type="NCBI Taxonomy" id="1538553"/>
    <lineage>
        <taxon>Bacteria</taxon>
        <taxon>Pseudomonadati</taxon>
        <taxon>Pseudomonadota</taxon>
        <taxon>Gammaproteobacteria</taxon>
        <taxon>Methylococcales</taxon>
        <taxon>Methylococcaceae</taxon>
        <taxon>Methylomonas</taxon>
    </lineage>
</organism>
<evidence type="ECO:0000259" key="2">
    <source>
        <dbReference type="Pfam" id="PF20349"/>
    </source>
</evidence>
<keyword evidence="1" id="KW-0812">Transmembrane</keyword>
<protein>
    <recommendedName>
        <fullName evidence="2">DUF6644 domain-containing protein</fullName>
    </recommendedName>
</protein>
<dbReference type="Pfam" id="PF20349">
    <property type="entry name" value="DUF6644"/>
    <property type="match status" value="1"/>
</dbReference>
<dbReference type="InterPro" id="IPR046586">
    <property type="entry name" value="DUF6644"/>
</dbReference>
<feature type="transmembrane region" description="Helical" evidence="1">
    <location>
        <begin position="101"/>
        <end position="119"/>
    </location>
</feature>
<dbReference type="Proteomes" id="UP000030512">
    <property type="component" value="Chromosome"/>
</dbReference>